<dbReference type="GO" id="GO:0045666">
    <property type="term" value="P:positive regulation of neuron differentiation"/>
    <property type="evidence" value="ECO:0007669"/>
    <property type="project" value="InterPro"/>
</dbReference>
<dbReference type="GO" id="GO:0045746">
    <property type="term" value="P:negative regulation of Notch signaling pathway"/>
    <property type="evidence" value="ECO:0007669"/>
    <property type="project" value="InterPro"/>
</dbReference>
<keyword evidence="9" id="KW-1185">Reference proteome</keyword>
<dbReference type="GO" id="GO:0005634">
    <property type="term" value="C:nucleus"/>
    <property type="evidence" value="ECO:0007669"/>
    <property type="project" value="UniProtKB-SubCell"/>
</dbReference>
<dbReference type="GO" id="GO:0003677">
    <property type="term" value="F:DNA binding"/>
    <property type="evidence" value="ECO:0007669"/>
    <property type="project" value="InterPro"/>
</dbReference>
<evidence type="ECO:0000313" key="9">
    <source>
        <dbReference type="Proteomes" id="UP000663880"/>
    </source>
</evidence>
<dbReference type="PANTHER" id="PTHR35346:SF1">
    <property type="entry name" value="BEN DOMAIN-CONTAINING PROTEIN 6"/>
    <property type="match status" value="1"/>
</dbReference>
<comment type="caution">
    <text evidence="8">The sequence shown here is derived from an EMBL/GenBank/DDBJ whole genome shotgun (WGS) entry which is preliminary data.</text>
</comment>
<accession>A0A821KQM8</accession>
<evidence type="ECO:0000259" key="7">
    <source>
        <dbReference type="PROSITE" id="PS51457"/>
    </source>
</evidence>
<dbReference type="PANTHER" id="PTHR35346">
    <property type="entry name" value="BEN DOMAIN-CONTAINING PROTEIN 6"/>
    <property type="match status" value="1"/>
</dbReference>
<reference evidence="8" key="1">
    <citation type="submission" date="2021-02" db="EMBL/GenBank/DDBJ databases">
        <authorList>
            <person name="Steward A R."/>
        </authorList>
    </citation>
    <scope>NUCLEOTIDE SEQUENCE</scope>
</reference>
<dbReference type="Proteomes" id="UP000663880">
    <property type="component" value="Unassembled WGS sequence"/>
</dbReference>
<keyword evidence="3" id="KW-0805">Transcription regulation</keyword>
<dbReference type="AlphaFoldDB" id="A0A821KQM8"/>
<name>A0A821KQM8_9NEOP</name>
<sequence length="207" mass="23002">MGITEIIAAEALLQLRGIGKQSPPETPTFQETEDLEISARPSTATVDESSSSMTMEEEGPTMSRKRSRSCTSESSNQSLSDEYLHALEPSGNNVIRIGDGNANVPVKIYTSIKWDSYTMATRKLLTAIFPRHILATHSLTGKRSPAFPNRPAKEKLDPKLVHDIVKTVVDKCGVAESIVRTAITNKCADESKMLRHRKKQKREDYEE</sequence>
<organism evidence="8 9">
    <name type="scientific">Pieris macdunnoughi</name>
    <dbReference type="NCBI Taxonomy" id="345717"/>
    <lineage>
        <taxon>Eukaryota</taxon>
        <taxon>Metazoa</taxon>
        <taxon>Ecdysozoa</taxon>
        <taxon>Arthropoda</taxon>
        <taxon>Hexapoda</taxon>
        <taxon>Insecta</taxon>
        <taxon>Pterygota</taxon>
        <taxon>Neoptera</taxon>
        <taxon>Endopterygota</taxon>
        <taxon>Lepidoptera</taxon>
        <taxon>Glossata</taxon>
        <taxon>Ditrysia</taxon>
        <taxon>Papilionoidea</taxon>
        <taxon>Pieridae</taxon>
        <taxon>Pierinae</taxon>
        <taxon>Pieris</taxon>
    </lineage>
</organism>
<keyword evidence="5" id="KW-0539">Nucleus</keyword>
<dbReference type="InterPro" id="IPR037496">
    <property type="entry name" value="BEND6-like"/>
</dbReference>
<dbReference type="InterPro" id="IPR018379">
    <property type="entry name" value="BEN_domain"/>
</dbReference>
<evidence type="ECO:0000256" key="6">
    <source>
        <dbReference type="SAM" id="MobiDB-lite"/>
    </source>
</evidence>
<dbReference type="Gene3D" id="1.10.10.2590">
    <property type="entry name" value="BEN domain"/>
    <property type="match status" value="1"/>
</dbReference>
<dbReference type="EMBL" id="CAJOBZ010000001">
    <property type="protein sequence ID" value="CAF4741831.1"/>
    <property type="molecule type" value="Genomic_DNA"/>
</dbReference>
<proteinExistence type="predicted"/>
<dbReference type="PROSITE" id="PS51457">
    <property type="entry name" value="BEN"/>
    <property type="match status" value="1"/>
</dbReference>
<evidence type="ECO:0000313" key="8">
    <source>
        <dbReference type="EMBL" id="CAF4741831.1"/>
    </source>
</evidence>
<dbReference type="SMART" id="SM01025">
    <property type="entry name" value="BEN"/>
    <property type="match status" value="1"/>
</dbReference>
<comment type="subcellular location">
    <subcellularLocation>
        <location evidence="1">Nucleus</location>
    </subcellularLocation>
</comment>
<keyword evidence="4" id="KW-0804">Transcription</keyword>
<dbReference type="Pfam" id="PF10523">
    <property type="entry name" value="BEN"/>
    <property type="match status" value="1"/>
</dbReference>
<feature type="compositionally biased region" description="Polar residues" evidence="6">
    <location>
        <begin position="69"/>
        <end position="79"/>
    </location>
</feature>
<dbReference type="OrthoDB" id="8186171at2759"/>
<evidence type="ECO:0000256" key="3">
    <source>
        <dbReference type="ARBA" id="ARBA00023015"/>
    </source>
</evidence>
<protein>
    <recommendedName>
        <fullName evidence="7">BEN domain-containing protein</fullName>
    </recommendedName>
</protein>
<feature type="region of interest" description="Disordered" evidence="6">
    <location>
        <begin position="18"/>
        <end position="79"/>
    </location>
</feature>
<keyword evidence="2" id="KW-0678">Repressor</keyword>
<evidence type="ECO:0000256" key="4">
    <source>
        <dbReference type="ARBA" id="ARBA00023163"/>
    </source>
</evidence>
<feature type="domain" description="BEN" evidence="7">
    <location>
        <begin position="91"/>
        <end position="194"/>
    </location>
</feature>
<evidence type="ECO:0000256" key="5">
    <source>
        <dbReference type="ARBA" id="ARBA00023242"/>
    </source>
</evidence>
<gene>
    <name evidence="8" type="ORF">PMACD_LOCUS66</name>
</gene>
<dbReference type="GO" id="GO:0003714">
    <property type="term" value="F:transcription corepressor activity"/>
    <property type="evidence" value="ECO:0007669"/>
    <property type="project" value="InterPro"/>
</dbReference>
<evidence type="ECO:0000256" key="1">
    <source>
        <dbReference type="ARBA" id="ARBA00004123"/>
    </source>
</evidence>
<evidence type="ECO:0000256" key="2">
    <source>
        <dbReference type="ARBA" id="ARBA00022491"/>
    </source>
</evidence>